<keyword evidence="2" id="KW-0863">Zinc-finger</keyword>
<evidence type="ECO:0000256" key="2">
    <source>
        <dbReference type="ARBA" id="ARBA00022771"/>
    </source>
</evidence>
<dbReference type="InterPro" id="IPR002694">
    <property type="entry name" value="Znf_CHC2"/>
</dbReference>
<dbReference type="Pfam" id="PF01807">
    <property type="entry name" value="Zn_ribbon_DnaG"/>
    <property type="match status" value="1"/>
</dbReference>
<dbReference type="SMART" id="SM00400">
    <property type="entry name" value="ZnF_CHCC"/>
    <property type="match status" value="1"/>
</dbReference>
<keyword evidence="3" id="KW-0862">Zinc</keyword>
<protein>
    <submittedName>
        <fullName evidence="5">CHC2 zinc finger domain-containing protein</fullName>
    </submittedName>
</protein>
<gene>
    <name evidence="5" type="ORF">ACFQ1S_20515</name>
</gene>
<evidence type="ECO:0000313" key="5">
    <source>
        <dbReference type="EMBL" id="MFD1047748.1"/>
    </source>
</evidence>
<dbReference type="PANTHER" id="PTHR30313">
    <property type="entry name" value="DNA PRIMASE"/>
    <property type="match status" value="1"/>
</dbReference>
<dbReference type="Proteomes" id="UP001597045">
    <property type="component" value="Unassembled WGS sequence"/>
</dbReference>
<accession>A0ABW3MAU7</accession>
<dbReference type="SUPFAM" id="SSF57783">
    <property type="entry name" value="Zinc beta-ribbon"/>
    <property type="match status" value="1"/>
</dbReference>
<dbReference type="PANTHER" id="PTHR30313:SF2">
    <property type="entry name" value="DNA PRIMASE"/>
    <property type="match status" value="1"/>
</dbReference>
<dbReference type="InterPro" id="IPR036977">
    <property type="entry name" value="DNA_primase_Znf_CHC2"/>
</dbReference>
<dbReference type="InterPro" id="IPR050219">
    <property type="entry name" value="DnaG_primase"/>
</dbReference>
<evidence type="ECO:0000256" key="1">
    <source>
        <dbReference type="ARBA" id="ARBA00022723"/>
    </source>
</evidence>
<dbReference type="EMBL" id="JBHTIS010001231">
    <property type="protein sequence ID" value="MFD1047748.1"/>
    <property type="molecule type" value="Genomic_DNA"/>
</dbReference>
<comment type="caution">
    <text evidence="5">The sequence shown here is derived from an EMBL/GenBank/DDBJ whole genome shotgun (WGS) entry which is preliminary data.</text>
</comment>
<organism evidence="5 6">
    <name type="scientific">Kibdelosporangium lantanae</name>
    <dbReference type="NCBI Taxonomy" id="1497396"/>
    <lineage>
        <taxon>Bacteria</taxon>
        <taxon>Bacillati</taxon>
        <taxon>Actinomycetota</taxon>
        <taxon>Actinomycetes</taxon>
        <taxon>Pseudonocardiales</taxon>
        <taxon>Pseudonocardiaceae</taxon>
        <taxon>Kibdelosporangium</taxon>
    </lineage>
</organism>
<keyword evidence="1" id="KW-0479">Metal-binding</keyword>
<reference evidence="6" key="1">
    <citation type="journal article" date="2019" name="Int. J. Syst. Evol. Microbiol.">
        <title>The Global Catalogue of Microorganisms (GCM) 10K type strain sequencing project: providing services to taxonomists for standard genome sequencing and annotation.</title>
        <authorList>
            <consortium name="The Broad Institute Genomics Platform"/>
            <consortium name="The Broad Institute Genome Sequencing Center for Infectious Disease"/>
            <person name="Wu L."/>
            <person name="Ma J."/>
        </authorList>
    </citation>
    <scope>NUCLEOTIDE SEQUENCE [LARGE SCALE GENOMIC DNA]</scope>
    <source>
        <strain evidence="6">JCM 31486</strain>
    </source>
</reference>
<name>A0ABW3MAU7_9PSEU</name>
<dbReference type="Gene3D" id="3.90.580.10">
    <property type="entry name" value="Zinc finger, CHC2-type domain"/>
    <property type="match status" value="1"/>
</dbReference>
<proteinExistence type="predicted"/>
<keyword evidence="6" id="KW-1185">Reference proteome</keyword>
<sequence>MSAAMAMIRPMPAVDLPAPEPPEAQDIVALVGQHTTLRSLGDKRWQGACPFCESTAFQVRRKHGTFHCFHCGEGGDAVRFLAKVNLR</sequence>
<evidence type="ECO:0000256" key="3">
    <source>
        <dbReference type="ARBA" id="ARBA00022833"/>
    </source>
</evidence>
<feature type="domain" description="Zinc finger CHC2-type" evidence="4">
    <location>
        <begin position="45"/>
        <end position="87"/>
    </location>
</feature>
<evidence type="ECO:0000313" key="6">
    <source>
        <dbReference type="Proteomes" id="UP001597045"/>
    </source>
</evidence>
<evidence type="ECO:0000259" key="4">
    <source>
        <dbReference type="SMART" id="SM00400"/>
    </source>
</evidence>